<dbReference type="Proteomes" id="UP000199245">
    <property type="component" value="Unassembled WGS sequence"/>
</dbReference>
<accession>A0A1G6UIQ3</accession>
<protein>
    <submittedName>
        <fullName evidence="1">Uncharacterized protein</fullName>
    </submittedName>
</protein>
<name>A0A1G6UIQ3_9BRAD</name>
<gene>
    <name evidence="1" type="ORF">SAMN05216337_10117</name>
</gene>
<evidence type="ECO:0000313" key="2">
    <source>
        <dbReference type="Proteomes" id="UP000199245"/>
    </source>
</evidence>
<dbReference type="RefSeq" id="WP_233442924.1">
    <property type="nucleotide sequence ID" value="NZ_FMZW01000011.1"/>
</dbReference>
<proteinExistence type="predicted"/>
<evidence type="ECO:0000313" key="1">
    <source>
        <dbReference type="EMBL" id="SDD41242.1"/>
    </source>
</evidence>
<dbReference type="AlphaFoldDB" id="A0A1G6UIQ3"/>
<dbReference type="EMBL" id="FMZW01000011">
    <property type="protein sequence ID" value="SDD41242.1"/>
    <property type="molecule type" value="Genomic_DNA"/>
</dbReference>
<organism evidence="1 2">
    <name type="scientific">Bradyrhizobium brasilense</name>
    <dbReference type="NCBI Taxonomy" id="1419277"/>
    <lineage>
        <taxon>Bacteria</taxon>
        <taxon>Pseudomonadati</taxon>
        <taxon>Pseudomonadota</taxon>
        <taxon>Alphaproteobacteria</taxon>
        <taxon>Hyphomicrobiales</taxon>
        <taxon>Nitrobacteraceae</taxon>
        <taxon>Bradyrhizobium</taxon>
    </lineage>
</organism>
<sequence>MTRNDTLSARAETSDRRARMMIAGAFAYAAMLLPAGAWGLDGPSRQIPERANHLLPLPPIPYLDSMQWMSWKPSPPLFKMDTLLLPDSNEPNVLRLPSDLEGTAPRVS</sequence>
<reference evidence="1 2" key="1">
    <citation type="submission" date="2016-10" db="EMBL/GenBank/DDBJ databases">
        <authorList>
            <person name="de Groot N.N."/>
        </authorList>
    </citation>
    <scope>NUCLEOTIDE SEQUENCE [LARGE SCALE GENOMIC DNA]</scope>
    <source>
        <strain evidence="1 2">R5</strain>
    </source>
</reference>